<dbReference type="RefSeq" id="WP_074201371.1">
    <property type="nucleotide sequence ID" value="NZ_FSRE01000002.1"/>
</dbReference>
<feature type="domain" description="4Fe-4S" evidence="16">
    <location>
        <begin position="29"/>
        <end position="88"/>
    </location>
</feature>
<keyword evidence="8 13" id="KW-0249">Electron transport</keyword>
<feature type="binding site" evidence="13 14">
    <location>
        <position position="115"/>
    </location>
    <ligand>
        <name>[4Fe-4S] cluster</name>
        <dbReference type="ChEBI" id="CHEBI:49883"/>
        <label>2</label>
    </ligand>
</feature>
<keyword evidence="5 13" id="KW-0479">Metal-binding</keyword>
<dbReference type="Gene3D" id="3.30.70.20">
    <property type="match status" value="1"/>
</dbReference>
<evidence type="ECO:0000256" key="11">
    <source>
        <dbReference type="ARBA" id="ARBA00023136"/>
    </source>
</evidence>
<keyword evidence="6 13" id="KW-0677">Repeat</keyword>
<comment type="function">
    <text evidence="13">Part of a membrane-bound complex that couples electron transfer with translocation of ions across the membrane.</text>
</comment>
<evidence type="ECO:0000256" key="13">
    <source>
        <dbReference type="HAMAP-Rule" id="MF_00463"/>
    </source>
</evidence>
<feature type="binding site" evidence="13 14">
    <location>
        <position position="118"/>
    </location>
    <ligand>
        <name>[4Fe-4S] cluster</name>
        <dbReference type="ChEBI" id="CHEBI:49883"/>
        <label>2</label>
    </ligand>
</feature>
<evidence type="ECO:0000256" key="12">
    <source>
        <dbReference type="ARBA" id="ARBA00067794"/>
    </source>
</evidence>
<dbReference type="InterPro" id="IPR007202">
    <property type="entry name" value="4Fe-4S_dom"/>
</dbReference>
<evidence type="ECO:0000256" key="9">
    <source>
        <dbReference type="ARBA" id="ARBA00023004"/>
    </source>
</evidence>
<evidence type="ECO:0000313" key="18">
    <source>
        <dbReference type="Proteomes" id="UP000198461"/>
    </source>
</evidence>
<keyword evidence="1 13" id="KW-0813">Transport</keyword>
<comment type="caution">
    <text evidence="13">Lacks conserved residue(s) required for the propagation of feature annotation.</text>
</comment>
<dbReference type="InterPro" id="IPR010207">
    <property type="entry name" value="Elect_transpt_cplx_RnfB/RsxB"/>
</dbReference>
<evidence type="ECO:0000256" key="8">
    <source>
        <dbReference type="ARBA" id="ARBA00022982"/>
    </source>
</evidence>
<evidence type="ECO:0000256" key="5">
    <source>
        <dbReference type="ARBA" id="ARBA00022723"/>
    </source>
</evidence>
<evidence type="ECO:0000256" key="10">
    <source>
        <dbReference type="ARBA" id="ARBA00023014"/>
    </source>
</evidence>
<dbReference type="Pfam" id="PF14697">
    <property type="entry name" value="Fer4_21"/>
    <property type="match status" value="1"/>
</dbReference>
<keyword evidence="11 13" id="KW-0472">Membrane</keyword>
<dbReference type="InterPro" id="IPR016463">
    <property type="entry name" value="RnfB/RsxB_Proteobac"/>
</dbReference>
<evidence type="ECO:0000313" key="17">
    <source>
        <dbReference type="EMBL" id="SIN95444.1"/>
    </source>
</evidence>
<dbReference type="GO" id="GO:0009055">
    <property type="term" value="F:electron transfer activity"/>
    <property type="evidence" value="ECO:0007669"/>
    <property type="project" value="InterPro"/>
</dbReference>
<feature type="binding site" evidence="13 14">
    <location>
        <position position="46"/>
    </location>
    <ligand>
        <name>[4Fe-4S] cluster</name>
        <dbReference type="ChEBI" id="CHEBI:49883"/>
        <label>1</label>
    </ligand>
</feature>
<feature type="binding site" evidence="13 14">
    <location>
        <position position="155"/>
    </location>
    <ligand>
        <name>[4Fe-4S] cluster</name>
        <dbReference type="ChEBI" id="CHEBI:49883"/>
        <label>2</label>
    </ligand>
</feature>
<keyword evidence="3 13" id="KW-0004">4Fe-4S</keyword>
<feature type="domain" description="4Fe-4S ferredoxin-type" evidence="15">
    <location>
        <begin position="136"/>
        <end position="165"/>
    </location>
</feature>
<dbReference type="AlphaFoldDB" id="A0A1N6FJM4"/>
<keyword evidence="7 13" id="KW-1278">Translocase</keyword>
<protein>
    <recommendedName>
        <fullName evidence="12 13">Ion-translocating oxidoreductase complex subunit B</fullName>
        <ecNumber evidence="13">7.-.-.-</ecNumber>
    </recommendedName>
    <alternativeName>
        <fullName evidence="13">Rnf electron transport complex subunit B</fullName>
    </alternativeName>
</protein>
<dbReference type="InterPro" id="IPR017896">
    <property type="entry name" value="4Fe4S_Fe-S-bd"/>
</dbReference>
<dbReference type="NCBIfam" id="TIGR01944">
    <property type="entry name" value="rnfB"/>
    <property type="match status" value="1"/>
</dbReference>
<evidence type="ECO:0000256" key="14">
    <source>
        <dbReference type="PIRSR" id="PIRSR005784-1"/>
    </source>
</evidence>
<comment type="subunit">
    <text evidence="13">The complex is composed of six subunits: RnfA, RnfB, RnfC, RnfD, RnfE and RnfG.</text>
</comment>
<accession>A0A1N6FJM4</accession>
<feature type="binding site" evidence="13 14">
    <location>
        <position position="148"/>
    </location>
    <ligand>
        <name>[4Fe-4S] cluster</name>
        <dbReference type="ChEBI" id="CHEBI:49883"/>
        <label>3</label>
    </ligand>
</feature>
<dbReference type="Gene3D" id="1.10.15.40">
    <property type="entry name" value="Electron transport complex subunit B, putative Fe-S cluster"/>
    <property type="match status" value="1"/>
</dbReference>
<feature type="binding site" evidence="13 14">
    <location>
        <position position="49"/>
    </location>
    <ligand>
        <name>[4Fe-4S] cluster</name>
        <dbReference type="ChEBI" id="CHEBI:49883"/>
        <label>1</label>
    </ligand>
</feature>
<dbReference type="Pfam" id="PF04060">
    <property type="entry name" value="FeS"/>
    <property type="match status" value="1"/>
</dbReference>
<feature type="binding site" evidence="13 14">
    <location>
        <position position="151"/>
    </location>
    <ligand>
        <name>[4Fe-4S] cluster</name>
        <dbReference type="ChEBI" id="CHEBI:49883"/>
        <label>3</label>
    </ligand>
</feature>
<evidence type="ECO:0000256" key="2">
    <source>
        <dbReference type="ARBA" id="ARBA00022475"/>
    </source>
</evidence>
<dbReference type="EMBL" id="FSRE01000002">
    <property type="protein sequence ID" value="SIN95444.1"/>
    <property type="molecule type" value="Genomic_DNA"/>
</dbReference>
<dbReference type="GO" id="GO:0046872">
    <property type="term" value="F:metal ion binding"/>
    <property type="evidence" value="ECO:0007669"/>
    <property type="project" value="UniProtKB-KW"/>
</dbReference>
<dbReference type="InterPro" id="IPR017900">
    <property type="entry name" value="4Fe4S_Fe_S_CS"/>
</dbReference>
<keyword evidence="9 13" id="KW-0408">Iron</keyword>
<dbReference type="GO" id="GO:0005886">
    <property type="term" value="C:plasma membrane"/>
    <property type="evidence" value="ECO:0007669"/>
    <property type="project" value="UniProtKB-SubCell"/>
</dbReference>
<sequence>MLSAILIFLALALVIGALLGYAAVRFKVEEPPIVEEIDSVLPQIQCGQCGYPGCRPYAEAVANGEADINQCTPGGEAVMLKIAEIMHVDPKPLKAAEDGEEIVGHKVAFIHEDDCIGCMHCIKACPVDAIVGTTKAVHTVILKECTGCELCVPVCPTDCIEMRPEPVTPRDWIWPDPEKLVPTVTPPVKGAHP</sequence>
<dbReference type="PROSITE" id="PS00198">
    <property type="entry name" value="4FE4S_FER_1"/>
    <property type="match status" value="2"/>
</dbReference>
<dbReference type="InterPro" id="IPR050395">
    <property type="entry name" value="4Fe4S_Ferredoxin_RnfB"/>
</dbReference>
<organism evidence="17 18">
    <name type="scientific">Sulfurivirga caldicuralii</name>
    <dbReference type="NCBI Taxonomy" id="364032"/>
    <lineage>
        <taxon>Bacteria</taxon>
        <taxon>Pseudomonadati</taxon>
        <taxon>Pseudomonadota</taxon>
        <taxon>Gammaproteobacteria</taxon>
        <taxon>Thiotrichales</taxon>
        <taxon>Piscirickettsiaceae</taxon>
        <taxon>Sulfurivirga</taxon>
    </lineage>
</organism>
<evidence type="ECO:0000256" key="7">
    <source>
        <dbReference type="ARBA" id="ARBA00022967"/>
    </source>
</evidence>
<dbReference type="PROSITE" id="PS51656">
    <property type="entry name" value="4FE4S"/>
    <property type="match status" value="1"/>
</dbReference>
<name>A0A1N6FJM4_9GAMM</name>
<evidence type="ECO:0000259" key="16">
    <source>
        <dbReference type="PROSITE" id="PS51656"/>
    </source>
</evidence>
<comment type="cofactor">
    <cofactor evidence="13 14">
        <name>[4Fe-4S] cluster</name>
        <dbReference type="ChEBI" id="CHEBI:49883"/>
    </cofactor>
    <text evidence="13 14">Binds 3 [4Fe-4S] clusters.</text>
</comment>
<dbReference type="NCBIfam" id="NF003475">
    <property type="entry name" value="PRK05113.1"/>
    <property type="match status" value="1"/>
</dbReference>
<dbReference type="Proteomes" id="UP000198461">
    <property type="component" value="Unassembled WGS sequence"/>
</dbReference>
<feature type="binding site" evidence="13 14">
    <location>
        <position position="54"/>
    </location>
    <ligand>
        <name>[4Fe-4S] cluster</name>
        <dbReference type="ChEBI" id="CHEBI:49883"/>
        <label>1</label>
    </ligand>
</feature>
<dbReference type="FunFam" id="1.10.15.40:FF:000001">
    <property type="entry name" value="Ion-translocating oxidoreductase complex subunit B"/>
    <property type="match status" value="1"/>
</dbReference>
<dbReference type="STRING" id="364032.SAMN05443662_1105"/>
<keyword evidence="4 13" id="KW-0997">Cell inner membrane</keyword>
<feature type="domain" description="4Fe-4S ferredoxin-type" evidence="15">
    <location>
        <begin position="106"/>
        <end position="135"/>
    </location>
</feature>
<feature type="binding site" evidence="13 14">
    <location>
        <position position="121"/>
    </location>
    <ligand>
        <name>[4Fe-4S] cluster</name>
        <dbReference type="ChEBI" id="CHEBI:49883"/>
        <label>2</label>
    </ligand>
</feature>
<dbReference type="PANTHER" id="PTHR43560:SF1">
    <property type="entry name" value="ION-TRANSLOCATING OXIDOREDUCTASE COMPLEX SUBUNIT B"/>
    <property type="match status" value="1"/>
</dbReference>
<dbReference type="HAMAP" id="MF_00463">
    <property type="entry name" value="RsxB_RnfB"/>
    <property type="match status" value="1"/>
</dbReference>
<evidence type="ECO:0000256" key="3">
    <source>
        <dbReference type="ARBA" id="ARBA00022485"/>
    </source>
</evidence>
<dbReference type="OrthoDB" id="9789936at2"/>
<evidence type="ECO:0000259" key="15">
    <source>
        <dbReference type="PROSITE" id="PS51379"/>
    </source>
</evidence>
<dbReference type="PANTHER" id="PTHR43560">
    <property type="entry name" value="ION-TRANSLOCATING OXIDOREDUCTASE COMPLEX SUBUNIT B"/>
    <property type="match status" value="1"/>
</dbReference>
<keyword evidence="18" id="KW-1185">Reference proteome</keyword>
<dbReference type="GO" id="GO:0051539">
    <property type="term" value="F:4 iron, 4 sulfur cluster binding"/>
    <property type="evidence" value="ECO:0007669"/>
    <property type="project" value="UniProtKB-UniRule"/>
</dbReference>
<feature type="binding site" evidence="13 14">
    <location>
        <position position="145"/>
    </location>
    <ligand>
        <name>[4Fe-4S] cluster</name>
        <dbReference type="ChEBI" id="CHEBI:49883"/>
        <label>3</label>
    </ligand>
</feature>
<keyword evidence="10 13" id="KW-0411">Iron-sulfur</keyword>
<reference evidence="18" key="1">
    <citation type="submission" date="2016-11" db="EMBL/GenBank/DDBJ databases">
        <authorList>
            <person name="Varghese N."/>
            <person name="Submissions S."/>
        </authorList>
    </citation>
    <scope>NUCLEOTIDE SEQUENCE [LARGE SCALE GENOMIC DNA]</scope>
    <source>
        <strain evidence="18">DSM 17737</strain>
    </source>
</reference>
<dbReference type="EC" id="7.-.-.-" evidence="13"/>
<proteinExistence type="inferred from homology"/>
<dbReference type="GO" id="GO:0022900">
    <property type="term" value="P:electron transport chain"/>
    <property type="evidence" value="ECO:0007669"/>
    <property type="project" value="UniProtKB-UniRule"/>
</dbReference>
<feature type="region of interest" description="Hydrophobic" evidence="13">
    <location>
        <begin position="1"/>
        <end position="23"/>
    </location>
</feature>
<evidence type="ECO:0000256" key="6">
    <source>
        <dbReference type="ARBA" id="ARBA00022737"/>
    </source>
</evidence>
<feature type="binding site" evidence="13 14">
    <location>
        <position position="71"/>
    </location>
    <ligand>
        <name>[4Fe-4S] cluster</name>
        <dbReference type="ChEBI" id="CHEBI:49883"/>
        <label>1</label>
    </ligand>
</feature>
<evidence type="ECO:0000256" key="4">
    <source>
        <dbReference type="ARBA" id="ARBA00022519"/>
    </source>
</evidence>
<evidence type="ECO:0000256" key="1">
    <source>
        <dbReference type="ARBA" id="ARBA00022448"/>
    </source>
</evidence>
<dbReference type="SUPFAM" id="SSF54862">
    <property type="entry name" value="4Fe-4S ferredoxins"/>
    <property type="match status" value="1"/>
</dbReference>
<dbReference type="PIRSF" id="PIRSF005784">
    <property type="entry name" value="Elect_transpt_RnfB"/>
    <property type="match status" value="1"/>
</dbReference>
<comment type="subcellular location">
    <subcellularLocation>
        <location evidence="13">Cell inner membrane</location>
    </subcellularLocation>
</comment>
<keyword evidence="2 13" id="KW-1003">Cell membrane</keyword>
<comment type="similarity">
    <text evidence="13">Belongs to the 4Fe4S bacterial-type ferredoxin family. RnfB subfamily.</text>
</comment>
<gene>
    <name evidence="13" type="primary">rnfB</name>
    <name evidence="17" type="ORF">SAMN05443662_1105</name>
</gene>
<feature type="binding site" evidence="13 14">
    <location>
        <position position="125"/>
    </location>
    <ligand>
        <name>[4Fe-4S] cluster</name>
        <dbReference type="ChEBI" id="CHEBI:49883"/>
        <label>3</label>
    </ligand>
</feature>
<dbReference type="PROSITE" id="PS51379">
    <property type="entry name" value="4FE4S_FER_2"/>
    <property type="match status" value="2"/>
</dbReference>